<dbReference type="AlphaFoldDB" id="A0A067M864"/>
<reference evidence="2" key="1">
    <citation type="journal article" date="2014" name="Proc. Natl. Acad. Sci. U.S.A.">
        <title>Extensive sampling of basidiomycete genomes demonstrates inadequacy of the white-rot/brown-rot paradigm for wood decay fungi.</title>
        <authorList>
            <person name="Riley R."/>
            <person name="Salamov A.A."/>
            <person name="Brown D.W."/>
            <person name="Nagy L.G."/>
            <person name="Floudas D."/>
            <person name="Held B.W."/>
            <person name="Levasseur A."/>
            <person name="Lombard V."/>
            <person name="Morin E."/>
            <person name="Otillar R."/>
            <person name="Lindquist E.A."/>
            <person name="Sun H."/>
            <person name="LaButti K.M."/>
            <person name="Schmutz J."/>
            <person name="Jabbour D."/>
            <person name="Luo H."/>
            <person name="Baker S.E."/>
            <person name="Pisabarro A.G."/>
            <person name="Walton J.D."/>
            <person name="Blanchette R.A."/>
            <person name="Henrissat B."/>
            <person name="Martin F."/>
            <person name="Cullen D."/>
            <person name="Hibbett D.S."/>
            <person name="Grigoriev I.V."/>
        </authorList>
    </citation>
    <scope>NUCLEOTIDE SEQUENCE [LARGE SCALE GENOMIC DNA]</scope>
    <source>
        <strain evidence="2">FD-172 SS1</strain>
    </source>
</reference>
<evidence type="ECO:0000313" key="2">
    <source>
        <dbReference type="Proteomes" id="UP000027195"/>
    </source>
</evidence>
<evidence type="ECO:0000313" key="1">
    <source>
        <dbReference type="EMBL" id="KDQ10870.1"/>
    </source>
</evidence>
<proteinExistence type="predicted"/>
<sequence>MKISPHSDPSRPILSSFIAAPDAATARAPLFAFVSARALHVGQSLTNASRKFLDIQLYTTHLNKPRPGHGVGGRIRT</sequence>
<dbReference type="EMBL" id="KL198063">
    <property type="protein sequence ID" value="KDQ10870.1"/>
    <property type="molecule type" value="Genomic_DNA"/>
</dbReference>
<dbReference type="HOGENOM" id="CLU_2637758_0_0_1"/>
<protein>
    <submittedName>
        <fullName evidence="1">Uncharacterized protein</fullName>
    </submittedName>
</protein>
<name>A0A067M864_BOTB1</name>
<accession>A0A067M864</accession>
<dbReference type="Proteomes" id="UP000027195">
    <property type="component" value="Unassembled WGS sequence"/>
</dbReference>
<gene>
    <name evidence="1" type="ORF">BOTBODRAFT_35819</name>
</gene>
<organism evidence="1 2">
    <name type="scientific">Botryobasidium botryosum (strain FD-172 SS1)</name>
    <dbReference type="NCBI Taxonomy" id="930990"/>
    <lineage>
        <taxon>Eukaryota</taxon>
        <taxon>Fungi</taxon>
        <taxon>Dikarya</taxon>
        <taxon>Basidiomycota</taxon>
        <taxon>Agaricomycotina</taxon>
        <taxon>Agaricomycetes</taxon>
        <taxon>Cantharellales</taxon>
        <taxon>Botryobasidiaceae</taxon>
        <taxon>Botryobasidium</taxon>
    </lineage>
</organism>
<dbReference type="InParanoid" id="A0A067M864"/>
<keyword evidence="2" id="KW-1185">Reference proteome</keyword>